<reference evidence="2" key="1">
    <citation type="submission" date="2023-06" db="EMBL/GenBank/DDBJ databases">
        <title>Genomic of Parafulvivirga corallium.</title>
        <authorList>
            <person name="Wang G."/>
        </authorList>
    </citation>
    <scope>NUCLEOTIDE SEQUENCE</scope>
    <source>
        <strain evidence="2">BMA10</strain>
    </source>
</reference>
<dbReference type="RefSeq" id="WP_346750513.1">
    <property type="nucleotide sequence ID" value="NZ_JAUJEA010000001.1"/>
</dbReference>
<dbReference type="PANTHER" id="PTHR34129:SF1">
    <property type="entry name" value="DUF952 DOMAIN-CONTAINING PROTEIN"/>
    <property type="match status" value="1"/>
</dbReference>
<comment type="caution">
    <text evidence="2">The sequence shown here is derived from an EMBL/GenBank/DDBJ whole genome shotgun (WGS) entry which is preliminary data.</text>
</comment>
<dbReference type="PANTHER" id="PTHR34129">
    <property type="entry name" value="BLR1139 PROTEIN"/>
    <property type="match status" value="1"/>
</dbReference>
<feature type="transmembrane region" description="Helical" evidence="1">
    <location>
        <begin position="86"/>
        <end position="104"/>
    </location>
</feature>
<keyword evidence="3" id="KW-1185">Reference proteome</keyword>
<accession>A0ABT8KLQ2</accession>
<protein>
    <submittedName>
        <fullName evidence="2">DUF952 domain-containing protein</fullName>
    </submittedName>
</protein>
<name>A0ABT8KLQ2_9BACT</name>
<keyword evidence="1" id="KW-0472">Membrane</keyword>
<gene>
    <name evidence="2" type="ORF">QQ008_03935</name>
</gene>
<proteinExistence type="predicted"/>
<dbReference type="SUPFAM" id="SSF56399">
    <property type="entry name" value="ADP-ribosylation"/>
    <property type="match status" value="1"/>
</dbReference>
<organism evidence="2 3">
    <name type="scientific">Splendidivirga corallicola</name>
    <dbReference type="NCBI Taxonomy" id="3051826"/>
    <lineage>
        <taxon>Bacteria</taxon>
        <taxon>Pseudomonadati</taxon>
        <taxon>Bacteroidota</taxon>
        <taxon>Cytophagia</taxon>
        <taxon>Cytophagales</taxon>
        <taxon>Splendidivirgaceae</taxon>
        <taxon>Splendidivirga</taxon>
    </lineage>
</organism>
<sequence length="264" mass="30570">MKDSSSRDSSTIRAICYIYKEGDDKNKCLLTDSDLKVIYKAASFNFSLKDIQEIQFKNKRLMLPLIFGGLIATFSLIAIFKNLFNPWLSLSVFISGSLICYYGYMGTNVLIIKEQSLESDFMLKHVSINILAFVKYAKKILLLDRNLLDQHKTWIYHIANPDNWQKAEKEGFYSDQSLQTQGFIHASDYDQVIATSERYFERSQELLLLAIDPEKVRPEIKYERSPERNELFPHIYGPINLDAIRQLISLKRGSDGKFTFPSTF</sequence>
<keyword evidence="1" id="KW-1133">Transmembrane helix</keyword>
<dbReference type="EMBL" id="JAUJEA010000001">
    <property type="protein sequence ID" value="MDN5200490.1"/>
    <property type="molecule type" value="Genomic_DNA"/>
</dbReference>
<keyword evidence="1" id="KW-0812">Transmembrane</keyword>
<evidence type="ECO:0000313" key="3">
    <source>
        <dbReference type="Proteomes" id="UP001172082"/>
    </source>
</evidence>
<dbReference type="Gene3D" id="3.20.170.20">
    <property type="entry name" value="Protein of unknown function DUF952"/>
    <property type="match status" value="1"/>
</dbReference>
<dbReference type="InterPro" id="IPR009297">
    <property type="entry name" value="DUF952"/>
</dbReference>
<evidence type="ECO:0000256" key="1">
    <source>
        <dbReference type="SAM" id="Phobius"/>
    </source>
</evidence>
<dbReference type="Pfam" id="PF06108">
    <property type="entry name" value="DUF952"/>
    <property type="match status" value="1"/>
</dbReference>
<feature type="transmembrane region" description="Helical" evidence="1">
    <location>
        <begin position="61"/>
        <end position="80"/>
    </location>
</feature>
<dbReference type="Proteomes" id="UP001172082">
    <property type="component" value="Unassembled WGS sequence"/>
</dbReference>
<evidence type="ECO:0000313" key="2">
    <source>
        <dbReference type="EMBL" id="MDN5200490.1"/>
    </source>
</evidence>